<comment type="caution">
    <text evidence="1">The sequence shown here is derived from an EMBL/GenBank/DDBJ whole genome shotgun (WGS) entry which is preliminary data.</text>
</comment>
<proteinExistence type="predicted"/>
<dbReference type="Proteomes" id="UP001629058">
    <property type="component" value="Unassembled WGS sequence"/>
</dbReference>
<dbReference type="EMBL" id="JBELPY010000016">
    <property type="protein sequence ID" value="MFL9835658.1"/>
    <property type="molecule type" value="Genomic_DNA"/>
</dbReference>
<gene>
    <name evidence="1" type="ORF">ABS765_16695</name>
</gene>
<keyword evidence="2" id="KW-1185">Reference proteome</keyword>
<accession>A0ABW8Y6R3</accession>
<name>A0ABW8Y6R3_9FLAO</name>
<evidence type="ECO:0000313" key="1">
    <source>
        <dbReference type="EMBL" id="MFL9835658.1"/>
    </source>
</evidence>
<reference evidence="1 2" key="1">
    <citation type="submission" date="2024-06" db="EMBL/GenBank/DDBJ databases">
        <authorList>
            <person name="Kaempfer P."/>
            <person name="Viver T."/>
        </authorList>
    </citation>
    <scope>NUCLEOTIDE SEQUENCE [LARGE SCALE GENOMIC DNA]</scope>
    <source>
        <strain evidence="1 2">ST-37</strain>
    </source>
</reference>
<dbReference type="RefSeq" id="WP_408092603.1">
    <property type="nucleotide sequence ID" value="NZ_JBELPY010000016.1"/>
</dbReference>
<evidence type="ECO:0008006" key="3">
    <source>
        <dbReference type="Google" id="ProtNLM"/>
    </source>
</evidence>
<sequence>MNSNIIHIISASTYHLTPNLITNLIQKVPFNHFFFVIGKKNKPINWNLYSDLFEQLNYSNYMFSNSLDDVKKIKGINSNSFIILHGDSYKRMLFFYFRQYKNYHWICWGSGTKINRSLKSIISSLLKSKVYKKFRSIIALTETDKIELQNNFRLSKIYTIPYLGSLHNMEQFKKVNLSQDKTQNNVIYIGNNYSCINTYSEIVHKLKKIASIVDVRCMLNYDLNKDETFKNLDKDGKAFFGNKFKMNTEFYDLKDYPDYMDVCDIYICNADRQTGLAAIYITLALGKKLFLRGNNYDFIKSIGCNIYHIDDIDRLSAEEFLAPLPIQVKEKNFDLIMDYLDESKTIKKWSVFFKENLEI</sequence>
<evidence type="ECO:0000313" key="2">
    <source>
        <dbReference type="Proteomes" id="UP001629058"/>
    </source>
</evidence>
<organism evidence="1 2">
    <name type="scientific">Chryseobacterium terrae</name>
    <dbReference type="NCBI Taxonomy" id="3163299"/>
    <lineage>
        <taxon>Bacteria</taxon>
        <taxon>Pseudomonadati</taxon>
        <taxon>Bacteroidota</taxon>
        <taxon>Flavobacteriia</taxon>
        <taxon>Flavobacteriales</taxon>
        <taxon>Weeksellaceae</taxon>
        <taxon>Chryseobacterium group</taxon>
        <taxon>Chryseobacterium</taxon>
    </lineage>
</organism>
<protein>
    <recommendedName>
        <fullName evidence="3">4-alpha-L-fucosyltransferase glycosyl transferase group 56</fullName>
    </recommendedName>
</protein>